<dbReference type="PRINTS" id="PR00033">
    <property type="entry name" value="HTHASNC"/>
</dbReference>
<name>A0ABV1CCE7_9FIRM</name>
<dbReference type="Gene3D" id="1.10.10.10">
    <property type="entry name" value="Winged helix-like DNA-binding domain superfamily/Winged helix DNA-binding domain"/>
    <property type="match status" value="1"/>
</dbReference>
<protein>
    <submittedName>
        <fullName evidence="5">Lrp/AsnC family transcriptional regulator</fullName>
    </submittedName>
</protein>
<feature type="domain" description="HTH asnC-type" evidence="4">
    <location>
        <begin position="5"/>
        <end position="66"/>
    </location>
</feature>
<keyword evidence="3" id="KW-0804">Transcription</keyword>
<dbReference type="CDD" id="cd00090">
    <property type="entry name" value="HTH_ARSR"/>
    <property type="match status" value="1"/>
</dbReference>
<evidence type="ECO:0000313" key="5">
    <source>
        <dbReference type="EMBL" id="MEQ2400504.1"/>
    </source>
</evidence>
<dbReference type="Pfam" id="PF13412">
    <property type="entry name" value="HTH_24"/>
    <property type="match status" value="1"/>
</dbReference>
<dbReference type="PANTHER" id="PTHR30154:SF34">
    <property type="entry name" value="TRANSCRIPTIONAL REGULATOR AZLB"/>
    <property type="match status" value="1"/>
</dbReference>
<dbReference type="InterPro" id="IPR036390">
    <property type="entry name" value="WH_DNA-bd_sf"/>
</dbReference>
<dbReference type="Gene3D" id="3.30.70.920">
    <property type="match status" value="1"/>
</dbReference>
<dbReference type="SMART" id="SM00344">
    <property type="entry name" value="HTH_ASNC"/>
    <property type="match status" value="1"/>
</dbReference>
<keyword evidence="1" id="KW-0805">Transcription regulation</keyword>
<dbReference type="InterPro" id="IPR036388">
    <property type="entry name" value="WH-like_DNA-bd_sf"/>
</dbReference>
<dbReference type="PROSITE" id="PS50956">
    <property type="entry name" value="HTH_ASNC_2"/>
    <property type="match status" value="1"/>
</dbReference>
<dbReference type="SUPFAM" id="SSF54909">
    <property type="entry name" value="Dimeric alpha+beta barrel"/>
    <property type="match status" value="1"/>
</dbReference>
<sequence length="155" mass="17718">MFSKVDDIDLKILSILKSNGKTPHQDIAEFLNFSRPAINKRVSKLEEGKVIEGYEAIIDYSKIGLPLDSYVLVNVCTLDFNKTIENILKLKEKGIYIESVCRITGDKGIFLRVHTSSTEKFKDFHDSILKIKGVVDTNTMLVIQEEKNEFKDNYI</sequence>
<keyword evidence="2" id="KW-0238">DNA-binding</keyword>
<dbReference type="PANTHER" id="PTHR30154">
    <property type="entry name" value="LEUCINE-RESPONSIVE REGULATORY PROTEIN"/>
    <property type="match status" value="1"/>
</dbReference>
<accession>A0ABV1CCE7</accession>
<evidence type="ECO:0000256" key="3">
    <source>
        <dbReference type="ARBA" id="ARBA00023163"/>
    </source>
</evidence>
<dbReference type="InterPro" id="IPR000485">
    <property type="entry name" value="AsnC-type_HTH_dom"/>
</dbReference>
<evidence type="ECO:0000259" key="4">
    <source>
        <dbReference type="PROSITE" id="PS50956"/>
    </source>
</evidence>
<evidence type="ECO:0000256" key="2">
    <source>
        <dbReference type="ARBA" id="ARBA00023125"/>
    </source>
</evidence>
<dbReference type="InterPro" id="IPR011991">
    <property type="entry name" value="ArsR-like_HTH"/>
</dbReference>
<gene>
    <name evidence="5" type="ORF">WMO19_02655</name>
</gene>
<dbReference type="EMBL" id="JBBMFO010000004">
    <property type="protein sequence ID" value="MEQ2400504.1"/>
    <property type="molecule type" value="Genomic_DNA"/>
</dbReference>
<dbReference type="InterPro" id="IPR011008">
    <property type="entry name" value="Dimeric_a/b-barrel"/>
</dbReference>
<reference evidence="5 6" key="1">
    <citation type="submission" date="2024-03" db="EMBL/GenBank/DDBJ databases">
        <title>Human intestinal bacterial collection.</title>
        <authorList>
            <person name="Pauvert C."/>
            <person name="Hitch T.C.A."/>
            <person name="Clavel T."/>
        </authorList>
    </citation>
    <scope>NUCLEOTIDE SEQUENCE [LARGE SCALE GENOMIC DNA]</scope>
    <source>
        <strain evidence="5 6">CLA-SR-H025</strain>
    </source>
</reference>
<proteinExistence type="predicted"/>
<organism evidence="5 6">
    <name type="scientific">Peptoniphilus hominis</name>
    <name type="common">ex Hitch et al. 2025</name>
    <dbReference type="NCBI Taxonomy" id="3133174"/>
    <lineage>
        <taxon>Bacteria</taxon>
        <taxon>Bacillati</taxon>
        <taxon>Bacillota</taxon>
        <taxon>Tissierellia</taxon>
        <taxon>Tissierellales</taxon>
        <taxon>Peptoniphilaceae</taxon>
        <taxon>Peptoniphilus</taxon>
    </lineage>
</organism>
<dbReference type="Pfam" id="PF01037">
    <property type="entry name" value="AsnC_trans_reg"/>
    <property type="match status" value="1"/>
</dbReference>
<evidence type="ECO:0000256" key="1">
    <source>
        <dbReference type="ARBA" id="ARBA00023015"/>
    </source>
</evidence>
<dbReference type="Proteomes" id="UP001447979">
    <property type="component" value="Unassembled WGS sequence"/>
</dbReference>
<keyword evidence="6" id="KW-1185">Reference proteome</keyword>
<comment type="caution">
    <text evidence="5">The sequence shown here is derived from an EMBL/GenBank/DDBJ whole genome shotgun (WGS) entry which is preliminary data.</text>
</comment>
<evidence type="ECO:0000313" key="6">
    <source>
        <dbReference type="Proteomes" id="UP001447979"/>
    </source>
</evidence>
<dbReference type="InterPro" id="IPR019887">
    <property type="entry name" value="Tscrpt_reg_AsnC/Lrp_C"/>
</dbReference>
<dbReference type="SUPFAM" id="SSF46785">
    <property type="entry name" value="Winged helix' DNA-binding domain"/>
    <property type="match status" value="1"/>
</dbReference>
<dbReference type="InterPro" id="IPR019888">
    <property type="entry name" value="Tscrpt_reg_AsnC-like"/>
</dbReference>
<dbReference type="RefSeq" id="WP_349170093.1">
    <property type="nucleotide sequence ID" value="NZ_JBBMFO010000004.1"/>
</dbReference>